<reference evidence="1 2" key="1">
    <citation type="submission" date="2024-01" db="EMBL/GenBank/DDBJ databases">
        <title>Draft genome sequences of three bacterial strains isolated from Acacia saligna represent a potential new species within the genus Rhizobium.</title>
        <authorList>
            <person name="Tambong J.T."/>
            <person name="Mnasri B."/>
        </authorList>
    </citation>
    <scope>NUCLEOTIDE SEQUENCE [LARGE SCALE GENOMIC DNA]</scope>
    <source>
        <strain evidence="1 2">1AS12I</strain>
    </source>
</reference>
<dbReference type="Proteomes" id="UP001531129">
    <property type="component" value="Unassembled WGS sequence"/>
</dbReference>
<sequence>MRDQDVSRLLGRDAQRKQERKQAILDALAAGAIPVSGEIRDAIANLFITDALEVLRFHPGFDLEDKIRSIRTTLQLFDQAAADLTEALAAFDTFSRRPEFSYRSHRAEHEAIERRIRKEVFAFSELAHSLQDHCRRIRSRWENPSIAQRIPLCFREDGLHDFICGLRTALHHKLMVDADWEIRGSGPEATSHYLFKRSELMDTDADWNSSARRYLASAGDVIDVGTVASLYHRRVHDFYDHLLGEADTDPPPAVADYRHCWTFHRQRSARMTWNLLINEFLKRNIDPYAYLERYLTPHELEAVRLLPQSSREQVDFIVRAADEFSACDDNLRAAIYRLFRVPAETIA</sequence>
<comment type="caution">
    <text evidence="1">The sequence shown here is derived from an EMBL/GenBank/DDBJ whole genome shotgun (WGS) entry which is preliminary data.</text>
</comment>
<proteinExistence type="predicted"/>
<name>A0ABU8CJ11_9HYPH</name>
<accession>A0ABU8CJ11</accession>
<protein>
    <submittedName>
        <fullName evidence="1">Uncharacterized protein</fullName>
    </submittedName>
</protein>
<evidence type="ECO:0000313" key="1">
    <source>
        <dbReference type="EMBL" id="MEI1248876.1"/>
    </source>
</evidence>
<dbReference type="RefSeq" id="WP_264396627.1">
    <property type="nucleotide sequence ID" value="NZ_JBAMYB010000006.1"/>
</dbReference>
<evidence type="ECO:0000313" key="2">
    <source>
        <dbReference type="Proteomes" id="UP001531129"/>
    </source>
</evidence>
<organism evidence="1 2">
    <name type="scientific">Rhizobium aouanii</name>
    <dbReference type="NCBI Taxonomy" id="3118145"/>
    <lineage>
        <taxon>Bacteria</taxon>
        <taxon>Pseudomonadati</taxon>
        <taxon>Pseudomonadota</taxon>
        <taxon>Alphaproteobacteria</taxon>
        <taxon>Hyphomicrobiales</taxon>
        <taxon>Rhizobiaceae</taxon>
        <taxon>Rhizobium/Agrobacterium group</taxon>
        <taxon>Rhizobium</taxon>
    </lineage>
</organism>
<dbReference type="EMBL" id="JBAMYC010000006">
    <property type="protein sequence ID" value="MEI1248876.1"/>
    <property type="molecule type" value="Genomic_DNA"/>
</dbReference>
<keyword evidence="2" id="KW-1185">Reference proteome</keyword>
<gene>
    <name evidence="1" type="ORF">V8Q02_12765</name>
</gene>